<gene>
    <name evidence="2" type="ORF">A1OK_15830</name>
</gene>
<evidence type="ECO:0000256" key="1">
    <source>
        <dbReference type="SAM" id="Phobius"/>
    </source>
</evidence>
<dbReference type="Proteomes" id="UP000095039">
    <property type="component" value="Unassembled WGS sequence"/>
</dbReference>
<feature type="transmembrane region" description="Helical" evidence="1">
    <location>
        <begin position="6"/>
        <end position="32"/>
    </location>
</feature>
<keyword evidence="1" id="KW-1133">Transmembrane helix</keyword>
<dbReference type="NCBIfam" id="TIGR02532">
    <property type="entry name" value="IV_pilin_GFxxxE"/>
    <property type="match status" value="1"/>
</dbReference>
<dbReference type="PIRSF" id="PIRSF004525">
    <property type="entry name" value="Pilin_peptidase-dep_B_prd"/>
    <property type="match status" value="1"/>
</dbReference>
<dbReference type="Pfam" id="PF07963">
    <property type="entry name" value="N_methyl"/>
    <property type="match status" value="1"/>
</dbReference>
<evidence type="ECO:0000313" key="3">
    <source>
        <dbReference type="Proteomes" id="UP000095039"/>
    </source>
</evidence>
<keyword evidence="1" id="KW-0472">Membrane</keyword>
<evidence type="ECO:0000313" key="2">
    <source>
        <dbReference type="EMBL" id="OEE58238.1"/>
    </source>
</evidence>
<accession>A0A1E5BYA3</accession>
<dbReference type="InterPro" id="IPR016419">
    <property type="entry name" value="Prepilin_Pept-dep_B_prd"/>
</dbReference>
<keyword evidence="3" id="KW-1185">Reference proteome</keyword>
<dbReference type="InterPro" id="IPR012902">
    <property type="entry name" value="N_methyl_site"/>
</dbReference>
<proteinExistence type="predicted"/>
<sequence>MKKTFVYGYTLIEMMIGLTVSLIVLTSSLALFSVNTTMGTQQLQRDFLHTQLNMLATTISNEVKRAGFCFDCVSTNVFMLSDSMGNSSSILIDDSASETDAGGCILFAYNHDKRSGALLLNKDDAKGYRLGQDSKNNPVIEVYENWKGLTNWNCASGSSDGGTSGYWQDMTFDRVVVNTLTFQRSSYNSVGSNTNRLQSIDIEIKASLKVDSSITDTVNFSVVVPNVDG</sequence>
<dbReference type="AlphaFoldDB" id="A0A1E5BYA3"/>
<reference evidence="2 3" key="1">
    <citation type="journal article" date="2012" name="Science">
        <title>Ecological populations of bacteria act as socially cohesive units of antibiotic production and resistance.</title>
        <authorList>
            <person name="Cordero O.X."/>
            <person name="Wildschutte H."/>
            <person name="Kirkup B."/>
            <person name="Proehl S."/>
            <person name="Ngo L."/>
            <person name="Hussain F."/>
            <person name="Le Roux F."/>
            <person name="Mincer T."/>
            <person name="Polz M.F."/>
        </authorList>
    </citation>
    <scope>NUCLEOTIDE SEQUENCE [LARGE SCALE GENOMIC DNA]</scope>
    <source>
        <strain evidence="2 3">FF-454</strain>
    </source>
</reference>
<dbReference type="RefSeq" id="WP_016960546.1">
    <property type="nucleotide sequence ID" value="NZ_AJWN02000097.1"/>
</dbReference>
<comment type="caution">
    <text evidence="2">The sequence shown here is derived from an EMBL/GenBank/DDBJ whole genome shotgun (WGS) entry which is preliminary data.</text>
</comment>
<organism evidence="2 3">
    <name type="scientific">Enterovibrio norvegicus FF-454</name>
    <dbReference type="NCBI Taxonomy" id="1185651"/>
    <lineage>
        <taxon>Bacteria</taxon>
        <taxon>Pseudomonadati</taxon>
        <taxon>Pseudomonadota</taxon>
        <taxon>Gammaproteobacteria</taxon>
        <taxon>Vibrionales</taxon>
        <taxon>Vibrionaceae</taxon>
        <taxon>Enterovibrio</taxon>
    </lineage>
</organism>
<name>A0A1E5BYA3_9GAMM</name>
<keyword evidence="1" id="KW-0812">Transmembrane</keyword>
<protein>
    <submittedName>
        <fullName evidence="2">Pilus assembly protein PilW</fullName>
    </submittedName>
</protein>
<dbReference type="EMBL" id="AJWN02000097">
    <property type="protein sequence ID" value="OEE58238.1"/>
    <property type="molecule type" value="Genomic_DNA"/>
</dbReference>